<dbReference type="PRINTS" id="PR01590">
    <property type="entry name" value="HTHFIS"/>
</dbReference>
<dbReference type="Gene3D" id="3.30.450.40">
    <property type="match status" value="1"/>
</dbReference>
<dbReference type="InterPro" id="IPR002197">
    <property type="entry name" value="HTH_Fis"/>
</dbReference>
<accession>A0A175RXY5</accession>
<gene>
    <name evidence="3" type="ORF">NS365_02620</name>
</gene>
<dbReference type="AlphaFoldDB" id="A0A175RXY5"/>
<dbReference type="PATRIC" id="fig|401562.4.peg.4615"/>
<comment type="caution">
    <text evidence="3">The sequence shown here is derived from an EMBL/GenBank/DDBJ whole genome shotgun (WGS) entry which is preliminary data.</text>
</comment>
<organism evidence="3 4">
    <name type="scientific">Aureimonas ureilytica</name>
    <dbReference type="NCBI Taxonomy" id="401562"/>
    <lineage>
        <taxon>Bacteria</taxon>
        <taxon>Pseudomonadati</taxon>
        <taxon>Pseudomonadota</taxon>
        <taxon>Alphaproteobacteria</taxon>
        <taxon>Hyphomicrobiales</taxon>
        <taxon>Aurantimonadaceae</taxon>
        <taxon>Aureimonas</taxon>
    </lineage>
</organism>
<evidence type="ECO:0000313" key="3">
    <source>
        <dbReference type="EMBL" id="KTR07844.1"/>
    </source>
</evidence>
<dbReference type="InterPro" id="IPR003018">
    <property type="entry name" value="GAF"/>
</dbReference>
<keyword evidence="4" id="KW-1185">Reference proteome</keyword>
<dbReference type="Pfam" id="PF01590">
    <property type="entry name" value="GAF"/>
    <property type="match status" value="1"/>
</dbReference>
<evidence type="ECO:0000313" key="4">
    <source>
        <dbReference type="Proteomes" id="UP000078529"/>
    </source>
</evidence>
<dbReference type="Proteomes" id="UP000078529">
    <property type="component" value="Unassembled WGS sequence"/>
</dbReference>
<reference evidence="3 4" key="1">
    <citation type="journal article" date="2016" name="Front. Microbiol.">
        <title>Genomic Resource of Rice Seed Associated Bacteria.</title>
        <authorList>
            <person name="Midha S."/>
            <person name="Bansal K."/>
            <person name="Sharma S."/>
            <person name="Kumar N."/>
            <person name="Patil P.P."/>
            <person name="Chaudhry V."/>
            <person name="Patil P.B."/>
        </authorList>
    </citation>
    <scope>NUCLEOTIDE SEQUENCE [LARGE SCALE GENOMIC DNA]</scope>
    <source>
        <strain evidence="3 4">NS365</strain>
    </source>
</reference>
<feature type="domain" description="GAF" evidence="1">
    <location>
        <begin position="69"/>
        <end position="200"/>
    </location>
</feature>
<name>A0A175RXY5_9HYPH</name>
<dbReference type="Pfam" id="PF02954">
    <property type="entry name" value="HTH_8"/>
    <property type="match status" value="1"/>
</dbReference>
<proteinExistence type="predicted"/>
<protein>
    <submittedName>
        <fullName evidence="3">Fis family transcriptional regulator</fullName>
    </submittedName>
</protein>
<dbReference type="SUPFAM" id="SSF55781">
    <property type="entry name" value="GAF domain-like"/>
    <property type="match status" value="1"/>
</dbReference>
<evidence type="ECO:0000259" key="2">
    <source>
        <dbReference type="Pfam" id="PF02954"/>
    </source>
</evidence>
<feature type="domain" description="DNA binding HTH" evidence="2">
    <location>
        <begin position="314"/>
        <end position="350"/>
    </location>
</feature>
<dbReference type="EMBL" id="LDQA01000008">
    <property type="protein sequence ID" value="KTR07844.1"/>
    <property type="molecule type" value="Genomic_DNA"/>
</dbReference>
<dbReference type="InterPro" id="IPR009057">
    <property type="entry name" value="Homeodomain-like_sf"/>
</dbReference>
<dbReference type="InterPro" id="IPR029016">
    <property type="entry name" value="GAF-like_dom_sf"/>
</dbReference>
<sequence>METNDMISARQAFFHEGQLPSAAVRQPVLRSWLRCSDLGLAEQRPPALQPLTEGELRLLHQRHDALRRLCRPELEMLAGEARDTMSVVVLADGDGMILDTIGDAGFASRAAEVALRPGVSWKEASTGTNAIGTALAERRAIAVNGSEHFFPDHRVLSCAATPIIDPRGALIGALDLTGPSTHGHGHALGLIRLAVDQIEHRLFRRHFQDCRLLRFHSDPAMLGTSREGILVFREERLVAGNRRGLSLAGLSWDALDDASFETILSVEEPSRDGLLLRLSSGAYAVGQWDTDHAAARGSDLDLVARPVEPRPAMTREEREVAAIRAALSAHGGNVSKAARQLGLHRSTIHRYRKQGLV</sequence>
<dbReference type="Gene3D" id="1.10.10.60">
    <property type="entry name" value="Homeodomain-like"/>
    <property type="match status" value="1"/>
</dbReference>
<dbReference type="GO" id="GO:0043565">
    <property type="term" value="F:sequence-specific DNA binding"/>
    <property type="evidence" value="ECO:0007669"/>
    <property type="project" value="InterPro"/>
</dbReference>
<dbReference type="SUPFAM" id="SSF46689">
    <property type="entry name" value="Homeodomain-like"/>
    <property type="match status" value="1"/>
</dbReference>
<evidence type="ECO:0000259" key="1">
    <source>
        <dbReference type="Pfam" id="PF01590"/>
    </source>
</evidence>